<feature type="domain" description="Strictosidine synthase conserved region" evidence="5">
    <location>
        <begin position="326"/>
        <end position="411"/>
    </location>
</feature>
<evidence type="ECO:0000256" key="4">
    <source>
        <dbReference type="ARBA" id="ARBA00023180"/>
    </source>
</evidence>
<evidence type="ECO:0000259" key="5">
    <source>
        <dbReference type="Pfam" id="PF03088"/>
    </source>
</evidence>
<evidence type="ECO:0000313" key="7">
    <source>
        <dbReference type="RefSeq" id="XP_027069751.2"/>
    </source>
</evidence>
<gene>
    <name evidence="7" type="primary">LOC113695004</name>
</gene>
<organism evidence="6 7">
    <name type="scientific">Coffea arabica</name>
    <name type="common">Arabian coffee</name>
    <dbReference type="NCBI Taxonomy" id="13443"/>
    <lineage>
        <taxon>Eukaryota</taxon>
        <taxon>Viridiplantae</taxon>
        <taxon>Streptophyta</taxon>
        <taxon>Embryophyta</taxon>
        <taxon>Tracheophyta</taxon>
        <taxon>Spermatophyta</taxon>
        <taxon>Magnoliopsida</taxon>
        <taxon>eudicotyledons</taxon>
        <taxon>Gunneridae</taxon>
        <taxon>Pentapetalae</taxon>
        <taxon>asterids</taxon>
        <taxon>lamiids</taxon>
        <taxon>Gentianales</taxon>
        <taxon>Rubiaceae</taxon>
        <taxon>Ixoroideae</taxon>
        <taxon>Gardenieae complex</taxon>
        <taxon>Bertiereae - Coffeeae clade</taxon>
        <taxon>Coffeeae</taxon>
        <taxon>Coffea</taxon>
    </lineage>
</organism>
<sequence length="527" mass="57748">MMNSRSLLLFPKSITYKLFLAATAAAVLVSTLVSVEPAEKLPTKDDNEHRQNQQLHPELFQIFGAAGPESLAFKKDGTGAAAATGPYAGVSDGRIIQWRGNESRWVNFAITTPDRTGCDGSHDHVEAESRCGRPLGLSFNEKSGDLYIADAYMGLLLVGSSGGLATSLAKEAQGIPFKFTNGVVVDQTSGIVYFTDSSTKFQRREYISVILRGDNSVGPESLAFDKHGEGPYTGVSDGRIIKWQRNENRWINFAVTTPHRHGCEGAQDHDDTEFRCGRTLGLSFNHKTGDLYIADAYMGLLVVGPNGGLAMPLAKEAQGVPFKFTNGVVVDQRSGVVYFTDSSTKFQRRDYMSIIFSGDNSGRLMKFDPTTKKVTVLLHNLMFPNGVALSKNGDFLLITETTNCRVLKFWLDPSKAGRVEVFANLPGIPDNINRNQKGEFWVAINSRIGSFNKKQSSDLRGAHSSLANDYFGFGLALKLSEKGDVLEALEDKNGETWMYGSDIVEKNGNLWIGSVIVSYAFKLKISK</sequence>
<dbReference type="RefSeq" id="XP_027069751.2">
    <property type="nucleotide sequence ID" value="XM_027213950.2"/>
</dbReference>
<keyword evidence="4" id="KW-0325">Glycoprotein</keyword>
<reference evidence="7" key="2">
    <citation type="submission" date="2025-08" db="UniProtKB">
        <authorList>
            <consortium name="RefSeq"/>
        </authorList>
    </citation>
    <scope>IDENTIFICATION</scope>
    <source>
        <tissue evidence="7">Leaves</tissue>
    </source>
</reference>
<dbReference type="GeneID" id="113695004"/>
<dbReference type="InterPro" id="IPR011042">
    <property type="entry name" value="6-blade_b-propeller_TolB-like"/>
</dbReference>
<dbReference type="GO" id="GO:0016787">
    <property type="term" value="F:hydrolase activity"/>
    <property type="evidence" value="ECO:0007669"/>
    <property type="project" value="TreeGrafter"/>
</dbReference>
<dbReference type="GO" id="GO:0005773">
    <property type="term" value="C:vacuole"/>
    <property type="evidence" value="ECO:0007669"/>
    <property type="project" value="UniProtKB-SubCell"/>
</dbReference>
<dbReference type="PANTHER" id="PTHR10426">
    <property type="entry name" value="STRICTOSIDINE SYNTHASE-RELATED"/>
    <property type="match status" value="1"/>
</dbReference>
<comment type="similarity">
    <text evidence="2">Belongs to the strictosidine synthase family.</text>
</comment>
<dbReference type="Pfam" id="PF03088">
    <property type="entry name" value="Str_synth"/>
    <property type="match status" value="1"/>
</dbReference>
<accession>A0A6P6SVM8</accession>
<name>A0A6P6SVM8_COFAR</name>
<dbReference type="GO" id="GO:0012505">
    <property type="term" value="C:endomembrane system"/>
    <property type="evidence" value="ECO:0007669"/>
    <property type="project" value="TreeGrafter"/>
</dbReference>
<dbReference type="InterPro" id="IPR018119">
    <property type="entry name" value="Strictosidine_synth_cons-reg"/>
</dbReference>
<dbReference type="SUPFAM" id="SSF63829">
    <property type="entry name" value="Calcium-dependent phosphotriesterase"/>
    <property type="match status" value="2"/>
</dbReference>
<dbReference type="PANTHER" id="PTHR10426:SF79">
    <property type="entry name" value="PROTEIN STRICTOSIDINE SYNTHASE-LIKE 2"/>
    <property type="match status" value="1"/>
</dbReference>
<reference evidence="6" key="1">
    <citation type="journal article" date="2025" name="Foods">
        <title>Unveiling the Microbial Signatures of Arabica Coffee Cherries: Insights into Ripeness Specific Diversity, Functional Traits, and Implications for Quality and Safety.</title>
        <authorList>
            <consortium name="RefSeq"/>
            <person name="Tenea G.N."/>
            <person name="Cifuentes V."/>
            <person name="Reyes P."/>
            <person name="Cevallos-Vallejos M."/>
        </authorList>
    </citation>
    <scope>NUCLEOTIDE SEQUENCE [LARGE SCALE GENOMIC DNA]</scope>
</reference>
<comment type="subcellular location">
    <subcellularLocation>
        <location evidence="1">Vacuole</location>
    </subcellularLocation>
</comment>
<dbReference type="AlphaFoldDB" id="A0A6P6SVM8"/>
<dbReference type="Proteomes" id="UP001652660">
    <property type="component" value="Chromosome 6e"/>
</dbReference>
<dbReference type="Pfam" id="PF20067">
    <property type="entry name" value="SSL_N"/>
    <property type="match status" value="1"/>
</dbReference>
<proteinExistence type="inferred from homology"/>
<evidence type="ECO:0000256" key="1">
    <source>
        <dbReference type="ARBA" id="ARBA00004116"/>
    </source>
</evidence>
<keyword evidence="3" id="KW-0926">Vacuole</keyword>
<protein>
    <submittedName>
        <fullName evidence="7">Protein STRICTOSIDINE SYNTHASE-LIKE 10-like</fullName>
    </submittedName>
</protein>
<evidence type="ECO:0000256" key="3">
    <source>
        <dbReference type="ARBA" id="ARBA00022554"/>
    </source>
</evidence>
<evidence type="ECO:0000256" key="2">
    <source>
        <dbReference type="ARBA" id="ARBA00009191"/>
    </source>
</evidence>
<keyword evidence="6" id="KW-1185">Reference proteome</keyword>
<evidence type="ECO:0000313" key="6">
    <source>
        <dbReference type="Proteomes" id="UP001652660"/>
    </source>
</evidence>
<dbReference type="Gene3D" id="2.120.10.30">
    <property type="entry name" value="TolB, C-terminal domain"/>
    <property type="match status" value="2"/>
</dbReference>